<reference evidence="3 4" key="1">
    <citation type="journal article" date="2019" name="Int. J. Syst. Evol. Microbiol.">
        <title>The Global Catalogue of Microorganisms (GCM) 10K type strain sequencing project: providing services to taxonomists for standard genome sequencing and annotation.</title>
        <authorList>
            <consortium name="The Broad Institute Genomics Platform"/>
            <consortium name="The Broad Institute Genome Sequencing Center for Infectious Disease"/>
            <person name="Wu L."/>
            <person name="Ma J."/>
        </authorList>
    </citation>
    <scope>NUCLEOTIDE SEQUENCE [LARGE SCALE GENOMIC DNA]</scope>
    <source>
        <strain evidence="3 4">CGMCC 1.12563</strain>
    </source>
</reference>
<evidence type="ECO:0000313" key="3">
    <source>
        <dbReference type="EMBL" id="MFD1512954.1"/>
    </source>
</evidence>
<sequence>MSDAVTDETTDVDPDALDVLGDETRRAILLALVEHRRVSSDDATLSFSALRERVGVADSGRFNYHLGKLVDRFVEKTDGGYRLSYAGQQVVGAALAGTYSAGESKGPTDVGECPVCETTATATYEEGVLEVTCANDHVVYRVGFPPGAAADRSMERLLALSARLTYDDIELAIEGVCPECLGTVTRSLQRTGGDEEVEWFFDARCERCGQQFRASAGVCVLTAPSFVAFAADHDADPREQPPWTFATLDGSQTVVSEDPLRVRMTIDIDDETFSATLDEHGRTVATDRS</sequence>
<evidence type="ECO:0000259" key="2">
    <source>
        <dbReference type="Pfam" id="PF24042"/>
    </source>
</evidence>
<dbReference type="CDD" id="cd00090">
    <property type="entry name" value="HTH_ARSR"/>
    <property type="match status" value="1"/>
</dbReference>
<evidence type="ECO:0000313" key="4">
    <source>
        <dbReference type="Proteomes" id="UP001597187"/>
    </source>
</evidence>
<dbReference type="InterPro" id="IPR055775">
    <property type="entry name" value="DUF7351"/>
</dbReference>
<accession>A0ABD6AVR1</accession>
<keyword evidence="4" id="KW-1185">Reference proteome</keyword>
<dbReference type="Pfam" id="PF24042">
    <property type="entry name" value="DUF7351"/>
    <property type="match status" value="1"/>
</dbReference>
<dbReference type="Proteomes" id="UP001597187">
    <property type="component" value="Unassembled WGS sequence"/>
</dbReference>
<feature type="domain" description="DUF7351" evidence="2">
    <location>
        <begin position="111"/>
        <end position="281"/>
    </location>
</feature>
<name>A0ABD6AVR1_9EURY</name>
<organism evidence="3 4">
    <name type="scientific">Halomarina rubra</name>
    <dbReference type="NCBI Taxonomy" id="2071873"/>
    <lineage>
        <taxon>Archaea</taxon>
        <taxon>Methanobacteriati</taxon>
        <taxon>Methanobacteriota</taxon>
        <taxon>Stenosarchaea group</taxon>
        <taxon>Halobacteria</taxon>
        <taxon>Halobacteriales</taxon>
        <taxon>Natronomonadaceae</taxon>
        <taxon>Halomarina</taxon>
    </lineage>
</organism>
<dbReference type="EMBL" id="JBHUDC010000003">
    <property type="protein sequence ID" value="MFD1512954.1"/>
    <property type="molecule type" value="Genomic_DNA"/>
</dbReference>
<dbReference type="Gene3D" id="1.10.10.10">
    <property type="entry name" value="Winged helix-like DNA-binding domain superfamily/Winged helix DNA-binding domain"/>
    <property type="match status" value="1"/>
</dbReference>
<comment type="caution">
    <text evidence="3">The sequence shown here is derived from an EMBL/GenBank/DDBJ whole genome shotgun (WGS) entry which is preliminary data.</text>
</comment>
<dbReference type="InterPro" id="IPR011991">
    <property type="entry name" value="ArsR-like_HTH"/>
</dbReference>
<dbReference type="AlphaFoldDB" id="A0ABD6AVR1"/>
<proteinExistence type="predicted"/>
<dbReference type="Pfam" id="PF24038">
    <property type="entry name" value="DUF7347"/>
    <property type="match status" value="1"/>
</dbReference>
<dbReference type="RefSeq" id="WP_250872928.1">
    <property type="nucleotide sequence ID" value="NZ_JALXFV010000003.1"/>
</dbReference>
<dbReference type="InterPro" id="IPR055771">
    <property type="entry name" value="DUF7347"/>
</dbReference>
<gene>
    <name evidence="3" type="ORF">ACFSBT_06625</name>
</gene>
<feature type="domain" description="DUF7347" evidence="1">
    <location>
        <begin position="15"/>
        <end position="93"/>
    </location>
</feature>
<protein>
    <submittedName>
        <fullName evidence="3">Winged helix-turn-helix domain-containing protein</fullName>
    </submittedName>
</protein>
<dbReference type="InterPro" id="IPR036388">
    <property type="entry name" value="WH-like_DNA-bd_sf"/>
</dbReference>
<evidence type="ECO:0000259" key="1">
    <source>
        <dbReference type="Pfam" id="PF24038"/>
    </source>
</evidence>